<dbReference type="Gene3D" id="3.30.750.70">
    <property type="entry name" value="4-hydroxybutyrate coenzyme like domains"/>
    <property type="match status" value="1"/>
</dbReference>
<dbReference type="Proteomes" id="UP000272238">
    <property type="component" value="Unassembled WGS sequence"/>
</dbReference>
<evidence type="ECO:0000256" key="1">
    <source>
        <dbReference type="ARBA" id="ARBA00009632"/>
    </source>
</evidence>
<dbReference type="Gene3D" id="3.40.1080.10">
    <property type="entry name" value="Glutaconate Coenzyme A-transferase"/>
    <property type="match status" value="1"/>
</dbReference>
<dbReference type="InterPro" id="IPR003702">
    <property type="entry name" value="ActCoA_hydro_N"/>
</dbReference>
<evidence type="ECO:0000256" key="2">
    <source>
        <dbReference type="ARBA" id="ARBA00022679"/>
    </source>
</evidence>
<reference evidence="5 6" key="1">
    <citation type="journal article" date="2016" name="Antonie Van Leeuwenhoek">
        <title>Lysinibacillus endophyticus sp. nov., an indole-3-acetic acid producing endophytic bacterium isolated from corn root (Zea mays cv. Xinken-5).</title>
        <authorList>
            <person name="Yu J."/>
            <person name="Guan X."/>
            <person name="Liu C."/>
            <person name="Xiang W."/>
            <person name="Yu Z."/>
            <person name="Liu X."/>
            <person name="Wang G."/>
        </authorList>
    </citation>
    <scope>NUCLEOTIDE SEQUENCE [LARGE SCALE GENOMIC DNA]</scope>
    <source>
        <strain evidence="5 6">DSM 100506</strain>
    </source>
</reference>
<dbReference type="OrthoDB" id="9801795at2"/>
<keyword evidence="6" id="KW-1185">Reference proteome</keyword>
<evidence type="ECO:0000259" key="3">
    <source>
        <dbReference type="Pfam" id="PF02550"/>
    </source>
</evidence>
<keyword evidence="2 5" id="KW-0808">Transferase</keyword>
<sequence length="432" mass="47901">MTLTRDWQEVYQSKLTTEAEAAKLIMPGERICLIAADNIIEEVGKRLPELGFTTFIGNFVAYEYEFLRDSKYKDFFKMYEIFPTEIARSCTNSANFEIIPHHLGQFEYLIHNHLKPDVLLVECSAPDANGYMTLGAADASVVAHVASKIIVQVNNQLPYIGGETNLLHVSKVDAIVEINRDLYEEPEKPITDIEKKIASHIVGRIKDGSTIQLGIGGLSNAIGYFLEDKKDLGIHTEIFTNSMMHLVKLGVVTNRRKTLHPGKIVFNGLLGTRALYEFVDNNPMIAQLPVSYVNNPYVIAKNDNFVSINNALMVDLTGQVGSESIGFSQYSNTGGQVEYTRGAALSKNGQSFICLKSTAKTKNGLVSRIVTSFPPGQVVTTTRTDVQNIVTEYGVAELRGKSIQERTKAMINIAHPDFREQLTFEAKQAGLL</sequence>
<evidence type="ECO:0000313" key="5">
    <source>
        <dbReference type="EMBL" id="RKQ15161.1"/>
    </source>
</evidence>
<feature type="domain" description="Acetyl-CoA hydrolase/transferase C-terminal" evidence="4">
    <location>
        <begin position="271"/>
        <end position="426"/>
    </location>
</feature>
<evidence type="ECO:0000313" key="6">
    <source>
        <dbReference type="Proteomes" id="UP000272238"/>
    </source>
</evidence>
<comment type="similarity">
    <text evidence="1">Belongs to the acetyl-CoA hydrolase/transferase family.</text>
</comment>
<dbReference type="SUPFAM" id="SSF100950">
    <property type="entry name" value="NagB/RpiA/CoA transferase-like"/>
    <property type="match status" value="2"/>
</dbReference>
<dbReference type="RefSeq" id="WP_121215135.1">
    <property type="nucleotide sequence ID" value="NZ_RBZN01000033.1"/>
</dbReference>
<dbReference type="InterPro" id="IPR026888">
    <property type="entry name" value="AcetylCoA_hyd_C"/>
</dbReference>
<dbReference type="AlphaFoldDB" id="A0A494YYB9"/>
<dbReference type="Pfam" id="PF02550">
    <property type="entry name" value="AcetylCoA_hydro"/>
    <property type="match status" value="1"/>
</dbReference>
<gene>
    <name evidence="5" type="ORF">D8M03_12470</name>
</gene>
<dbReference type="EMBL" id="RBZN01000033">
    <property type="protein sequence ID" value="RKQ15161.1"/>
    <property type="molecule type" value="Genomic_DNA"/>
</dbReference>
<dbReference type="InterPro" id="IPR038460">
    <property type="entry name" value="AcetylCoA_hyd_C_sf"/>
</dbReference>
<name>A0A494YYB9_9BACL</name>
<dbReference type="InterPro" id="IPR046433">
    <property type="entry name" value="ActCoA_hydro"/>
</dbReference>
<evidence type="ECO:0000259" key="4">
    <source>
        <dbReference type="Pfam" id="PF13336"/>
    </source>
</evidence>
<accession>A0A494YYB9</accession>
<dbReference type="Pfam" id="PF13336">
    <property type="entry name" value="AcetylCoA_hyd_C"/>
    <property type="match status" value="1"/>
</dbReference>
<protein>
    <submittedName>
        <fullName evidence="5">4-hydroxybutyrate CoA-transferase</fullName>
    </submittedName>
</protein>
<dbReference type="InterPro" id="IPR037171">
    <property type="entry name" value="NagB/RpiA_transferase-like"/>
</dbReference>
<feature type="domain" description="Acetyl-CoA hydrolase/transferase N-terminal" evidence="3">
    <location>
        <begin position="81"/>
        <end position="179"/>
    </location>
</feature>
<organism evidence="5 6">
    <name type="scientific">Ureibacillus endophyticus</name>
    <dbReference type="NCBI Taxonomy" id="1978490"/>
    <lineage>
        <taxon>Bacteria</taxon>
        <taxon>Bacillati</taxon>
        <taxon>Bacillota</taxon>
        <taxon>Bacilli</taxon>
        <taxon>Bacillales</taxon>
        <taxon>Caryophanaceae</taxon>
        <taxon>Ureibacillus</taxon>
    </lineage>
</organism>
<dbReference type="Gene3D" id="3.40.1080.20">
    <property type="entry name" value="Acetyl-CoA hydrolase/transferase C-terminal domain"/>
    <property type="match status" value="1"/>
</dbReference>
<proteinExistence type="inferred from homology"/>
<dbReference type="GO" id="GO:0006083">
    <property type="term" value="P:acetate metabolic process"/>
    <property type="evidence" value="ECO:0007669"/>
    <property type="project" value="InterPro"/>
</dbReference>
<dbReference type="PANTHER" id="PTHR21432">
    <property type="entry name" value="ACETYL-COA HYDROLASE-RELATED"/>
    <property type="match status" value="1"/>
</dbReference>
<dbReference type="PANTHER" id="PTHR21432:SF20">
    <property type="entry name" value="ACETYL-COA HYDROLASE"/>
    <property type="match status" value="1"/>
</dbReference>
<dbReference type="GO" id="GO:0008775">
    <property type="term" value="F:acetate CoA-transferase activity"/>
    <property type="evidence" value="ECO:0007669"/>
    <property type="project" value="InterPro"/>
</dbReference>
<comment type="caution">
    <text evidence="5">The sequence shown here is derived from an EMBL/GenBank/DDBJ whole genome shotgun (WGS) entry which is preliminary data.</text>
</comment>